<keyword evidence="2" id="KW-1185">Reference proteome</keyword>
<evidence type="ECO:0008006" key="3">
    <source>
        <dbReference type="Google" id="ProtNLM"/>
    </source>
</evidence>
<dbReference type="STRING" id="1335048.AKL17_1791"/>
<evidence type="ECO:0000313" key="1">
    <source>
        <dbReference type="EMBL" id="AMY69042.1"/>
    </source>
</evidence>
<dbReference type="RefSeq" id="WP_166507069.1">
    <property type="nucleotide sequence ID" value="NZ_CP012661.1"/>
</dbReference>
<reference evidence="1 2" key="1">
    <citation type="submission" date="2015-09" db="EMBL/GenBank/DDBJ databases">
        <title>Complete genome sequence of Defluviimonas alba cai42t isolated from an oilfield in Xinjiang.</title>
        <authorList>
            <person name="Geng S."/>
            <person name="Pan X."/>
            <person name="Wu X."/>
        </authorList>
    </citation>
    <scope>NUCLEOTIDE SEQUENCE [LARGE SCALE GENOMIC DNA]</scope>
    <source>
        <strain evidence="2">cai42</strain>
    </source>
</reference>
<sequence length="47" mass="5048">MTNTLAIALGALILLAFLVDALAFGGGLPLFIGLRLANLIEYLAFWR</sequence>
<dbReference type="KEGG" id="daa:AKL17_1791"/>
<gene>
    <name evidence="1" type="ORF">AKL17_1791</name>
</gene>
<accession>A0A159Z246</accession>
<organism evidence="1 2">
    <name type="scientific">Frigidibacter mobilis</name>
    <dbReference type="NCBI Taxonomy" id="1335048"/>
    <lineage>
        <taxon>Bacteria</taxon>
        <taxon>Pseudomonadati</taxon>
        <taxon>Pseudomonadota</taxon>
        <taxon>Alphaproteobacteria</taxon>
        <taxon>Rhodobacterales</taxon>
        <taxon>Paracoccaceae</taxon>
        <taxon>Frigidibacter</taxon>
    </lineage>
</organism>
<proteinExistence type="predicted"/>
<dbReference type="EMBL" id="CP012661">
    <property type="protein sequence ID" value="AMY69042.1"/>
    <property type="molecule type" value="Genomic_DNA"/>
</dbReference>
<name>A0A159Z246_9RHOB</name>
<dbReference type="Proteomes" id="UP000076128">
    <property type="component" value="Chromosome"/>
</dbReference>
<protein>
    <recommendedName>
        <fullName evidence="3">Glyceraldehyde-3-phosphate dehydrogenase</fullName>
    </recommendedName>
</protein>
<dbReference type="AlphaFoldDB" id="A0A159Z246"/>
<evidence type="ECO:0000313" key="2">
    <source>
        <dbReference type="Proteomes" id="UP000076128"/>
    </source>
</evidence>